<feature type="region of interest" description="Disordered" evidence="1">
    <location>
        <begin position="117"/>
        <end position="154"/>
    </location>
</feature>
<dbReference type="Proteomes" id="UP000799767">
    <property type="component" value="Unassembled WGS sequence"/>
</dbReference>
<feature type="compositionally biased region" description="Low complexity" evidence="1">
    <location>
        <begin position="133"/>
        <end position="151"/>
    </location>
</feature>
<proteinExistence type="predicted"/>
<sequence>MPTSRNMRLPTSHSGSVPMSRSTMSASARLDGWPTPTFIQHPVTIGNSNKRPRPRQLDTGFTASFTYGSTAQPPLGGTINHNSALYEQMYSPAAFIEMLNNDSEHQPQVTVNKRARVAGPSPSSLFPHPYHVSPSTSMSSNLSPTPLTLSSEAMSRQSSATSAMFADAFDMLRVDSTLSDPPFFPLDEAEEQAFCQSFLSDVASDVLGNSEAITDYCRDEYALTSSLGFGAVGSQQLFLGDVFPSVHDTEVMHHDHRQEAATTFTQQMRHSPSQQSNDSNVSGSSEDYQAATHLKRQVANGKRQIASKHTARGPTSATRTTAKSPLRPLQPLGTTTKPNNKQPISKQPYIRPQHPRLHCTLCTQHLGGFRGEHELRRHHDRAHTPTKKVWICVDPGVQQTSPPSKAEQGAGHPARPVRPLNICKQCKQGKQYNVYYNAAAHLRRAHFFPRKRGRKARGEERESRAGKAGGEVPSIAWLKSAGFLREIEVRADGVGSYVDDDEEEFDEAAVDASGDEPYLGDHGTSNGGSEEELAGHMMSWAMDDISTAYGADAALGILDDDCGIFGVLDDFGVLGGSGFC</sequence>
<feature type="compositionally biased region" description="Polar residues" evidence="1">
    <location>
        <begin position="313"/>
        <end position="323"/>
    </location>
</feature>
<keyword evidence="4" id="KW-1185">Reference proteome</keyword>
<organism evidence="3 4">
    <name type="scientific">Neohortaea acidophila</name>
    <dbReference type="NCBI Taxonomy" id="245834"/>
    <lineage>
        <taxon>Eukaryota</taxon>
        <taxon>Fungi</taxon>
        <taxon>Dikarya</taxon>
        <taxon>Ascomycota</taxon>
        <taxon>Pezizomycotina</taxon>
        <taxon>Dothideomycetes</taxon>
        <taxon>Dothideomycetidae</taxon>
        <taxon>Mycosphaerellales</taxon>
        <taxon>Teratosphaeriaceae</taxon>
        <taxon>Neohortaea</taxon>
    </lineage>
</organism>
<evidence type="ECO:0000313" key="4">
    <source>
        <dbReference type="Proteomes" id="UP000799767"/>
    </source>
</evidence>
<evidence type="ECO:0000256" key="1">
    <source>
        <dbReference type="SAM" id="MobiDB-lite"/>
    </source>
</evidence>
<dbReference type="AlphaFoldDB" id="A0A6A6PKE7"/>
<feature type="compositionally biased region" description="Polar residues" evidence="1">
    <location>
        <begin position="264"/>
        <end position="287"/>
    </location>
</feature>
<evidence type="ECO:0000259" key="2">
    <source>
        <dbReference type="Pfam" id="PF25438"/>
    </source>
</evidence>
<dbReference type="EMBL" id="MU001639">
    <property type="protein sequence ID" value="KAF2480405.1"/>
    <property type="molecule type" value="Genomic_DNA"/>
</dbReference>
<feature type="region of interest" description="Disordered" evidence="1">
    <location>
        <begin position="264"/>
        <end position="352"/>
    </location>
</feature>
<dbReference type="PANTHER" id="PTHR42031">
    <property type="entry name" value="KEY LIME PATHOGENICITY PROTEIN"/>
    <property type="match status" value="1"/>
</dbReference>
<dbReference type="PANTHER" id="PTHR42031:SF1">
    <property type="entry name" value="KEY LIME PATHOGENICITY PROTEIN"/>
    <property type="match status" value="1"/>
</dbReference>
<feature type="region of interest" description="Disordered" evidence="1">
    <location>
        <begin position="512"/>
        <end position="531"/>
    </location>
</feature>
<dbReference type="GeneID" id="54475287"/>
<reference evidence="3" key="1">
    <citation type="journal article" date="2020" name="Stud. Mycol.">
        <title>101 Dothideomycetes genomes: a test case for predicting lifestyles and emergence of pathogens.</title>
        <authorList>
            <person name="Haridas S."/>
            <person name="Albert R."/>
            <person name="Binder M."/>
            <person name="Bloem J."/>
            <person name="Labutti K."/>
            <person name="Salamov A."/>
            <person name="Andreopoulos B."/>
            <person name="Baker S."/>
            <person name="Barry K."/>
            <person name="Bills G."/>
            <person name="Bluhm B."/>
            <person name="Cannon C."/>
            <person name="Castanera R."/>
            <person name="Culley D."/>
            <person name="Daum C."/>
            <person name="Ezra D."/>
            <person name="Gonzalez J."/>
            <person name="Henrissat B."/>
            <person name="Kuo A."/>
            <person name="Liang C."/>
            <person name="Lipzen A."/>
            <person name="Lutzoni F."/>
            <person name="Magnuson J."/>
            <person name="Mondo S."/>
            <person name="Nolan M."/>
            <person name="Ohm R."/>
            <person name="Pangilinan J."/>
            <person name="Park H.-J."/>
            <person name="Ramirez L."/>
            <person name="Alfaro M."/>
            <person name="Sun H."/>
            <person name="Tritt A."/>
            <person name="Yoshinaga Y."/>
            <person name="Zwiers L.-H."/>
            <person name="Turgeon B."/>
            <person name="Goodwin S."/>
            <person name="Spatafora J."/>
            <person name="Crous P."/>
            <person name="Grigoriev I."/>
        </authorList>
    </citation>
    <scope>NUCLEOTIDE SEQUENCE</scope>
    <source>
        <strain evidence="3">CBS 113389</strain>
    </source>
</reference>
<dbReference type="RefSeq" id="XP_033586975.1">
    <property type="nucleotide sequence ID" value="XM_033734285.1"/>
</dbReference>
<dbReference type="OrthoDB" id="5377599at2759"/>
<evidence type="ECO:0000313" key="3">
    <source>
        <dbReference type="EMBL" id="KAF2480405.1"/>
    </source>
</evidence>
<accession>A0A6A6PKE7</accession>
<dbReference type="Pfam" id="PF25438">
    <property type="entry name" value="DUF7896"/>
    <property type="match status" value="1"/>
</dbReference>
<dbReference type="InterPro" id="IPR057218">
    <property type="entry name" value="DUF7896"/>
</dbReference>
<gene>
    <name evidence="3" type="ORF">BDY17DRAFT_301693</name>
</gene>
<protein>
    <recommendedName>
        <fullName evidence="2">DUF7896 domain-containing protein</fullName>
    </recommendedName>
</protein>
<feature type="domain" description="DUF7896" evidence="2">
    <location>
        <begin position="387"/>
        <end position="485"/>
    </location>
</feature>
<name>A0A6A6PKE7_9PEZI</name>
<feature type="compositionally biased region" description="Polar residues" evidence="1">
    <location>
        <begin position="332"/>
        <end position="345"/>
    </location>
</feature>
<feature type="region of interest" description="Disordered" evidence="1">
    <location>
        <begin position="1"/>
        <end position="21"/>
    </location>
</feature>